<reference evidence="1 2" key="1">
    <citation type="submission" date="2017-10" db="EMBL/GenBank/DDBJ databases">
        <title>Draft genome of Longimonas halophila.</title>
        <authorList>
            <person name="Goh K.M."/>
            <person name="Shamsir M.S."/>
            <person name="Lim S.W."/>
        </authorList>
    </citation>
    <scope>NUCLEOTIDE SEQUENCE [LARGE SCALE GENOMIC DNA]</scope>
    <source>
        <strain evidence="1 2">KCTC 42399</strain>
    </source>
</reference>
<organism evidence="1 2">
    <name type="scientific">Longimonas halophila</name>
    <dbReference type="NCBI Taxonomy" id="1469170"/>
    <lineage>
        <taxon>Bacteria</taxon>
        <taxon>Pseudomonadati</taxon>
        <taxon>Rhodothermota</taxon>
        <taxon>Rhodothermia</taxon>
        <taxon>Rhodothermales</taxon>
        <taxon>Salisaetaceae</taxon>
        <taxon>Longimonas</taxon>
    </lineage>
</organism>
<gene>
    <name evidence="1" type="ORF">CRI93_10305</name>
</gene>
<evidence type="ECO:0000313" key="1">
    <source>
        <dbReference type="EMBL" id="PEN06210.1"/>
    </source>
</evidence>
<proteinExistence type="predicted"/>
<sequence>MALQDLTSDEQKIVLDCLNASVEGPFFPDWEFSTLFGLSQEEVRGVIQRWPVDDTSDETAALAINNAMNNLLGYPHQENEAWRRYISAPQEEVYTILKKWRGHDVNQYFDDMR</sequence>
<evidence type="ECO:0000313" key="2">
    <source>
        <dbReference type="Proteomes" id="UP000221024"/>
    </source>
</evidence>
<dbReference type="EMBL" id="PDEP01000009">
    <property type="protein sequence ID" value="PEN06210.1"/>
    <property type="molecule type" value="Genomic_DNA"/>
</dbReference>
<dbReference type="Proteomes" id="UP000221024">
    <property type="component" value="Unassembled WGS sequence"/>
</dbReference>
<name>A0A2H3NMY4_9BACT</name>
<comment type="caution">
    <text evidence="1">The sequence shown here is derived from an EMBL/GenBank/DDBJ whole genome shotgun (WGS) entry which is preliminary data.</text>
</comment>
<dbReference type="RefSeq" id="WP_098062556.1">
    <property type="nucleotide sequence ID" value="NZ_PDEP01000009.1"/>
</dbReference>
<accession>A0A2H3NMY4</accession>
<dbReference type="AlphaFoldDB" id="A0A2H3NMY4"/>
<dbReference type="OrthoDB" id="5291353at2"/>
<keyword evidence="2" id="KW-1185">Reference proteome</keyword>
<protein>
    <submittedName>
        <fullName evidence="1">Uncharacterized protein</fullName>
    </submittedName>
</protein>